<evidence type="ECO:0000313" key="1">
    <source>
        <dbReference type="EMBL" id="CAI9917326.1"/>
    </source>
</evidence>
<dbReference type="AlphaFoldDB" id="A0AA86P5P9"/>
<dbReference type="EMBL" id="CAXDID020000489">
    <property type="protein sequence ID" value="CAL6096912.1"/>
    <property type="molecule type" value="Genomic_DNA"/>
</dbReference>
<protein>
    <submittedName>
        <fullName evidence="2">Transposase IS4</fullName>
    </submittedName>
    <submittedName>
        <fullName evidence="3">Transposase_IS4</fullName>
    </submittedName>
</protein>
<evidence type="ECO:0000313" key="3">
    <source>
        <dbReference type="EMBL" id="CAL6089093.1"/>
    </source>
</evidence>
<dbReference type="Proteomes" id="UP001642409">
    <property type="component" value="Unassembled WGS sequence"/>
</dbReference>
<name>A0AA86P5P9_9EUKA</name>
<comment type="caution">
    <text evidence="2">The sequence shown here is derived from an EMBL/GenBank/DDBJ whole genome shotgun (WGS) entry which is preliminary data.</text>
</comment>
<evidence type="ECO:0000313" key="4">
    <source>
        <dbReference type="EMBL" id="CAL6096912.1"/>
    </source>
</evidence>
<reference evidence="2" key="1">
    <citation type="submission" date="2023-06" db="EMBL/GenBank/DDBJ databases">
        <authorList>
            <person name="Kurt Z."/>
        </authorList>
    </citation>
    <scope>NUCLEOTIDE SEQUENCE</scope>
</reference>
<accession>A0AA86P5P9</accession>
<reference evidence="3 5" key="2">
    <citation type="submission" date="2024-07" db="EMBL/GenBank/DDBJ databases">
        <authorList>
            <person name="Akdeniz Z."/>
        </authorList>
    </citation>
    <scope>NUCLEOTIDE SEQUENCE [LARGE SCALE GENOMIC DNA]</scope>
</reference>
<keyword evidence="5" id="KW-1185">Reference proteome</keyword>
<sequence>MSRYPELALYQHIMPQQFDVLLKQITNNNLNMMFPYQQLKFLAGEWECYQAALLAIFCVQPTNFKYIWDEPDFYGIHFITEMFNYEDMLAFIKCYSPQSIANSHNPQDTLVNEHDSQDNKEEQIGDQMIKEQIVNLLQKQHVITNKEVPKEIINTTETIEQFISYISDKFLEFKDLAKNLSMNELIIPHYEREHITTKHKNLYSIEQKLLCVFDTDTGFCYSFQMEQNYNFQKLIYQFSKAKVCITAPNFFYSQDNVTYCKNHQIQFVCKMDKNITLGQSQPNLPNTWKLFLTYKYGPKHNITSYMQSNNEIINIAHTWIINPNQSTSIKVQYGDDEPDAIQFFNTHFKDDYQIQDLMDTFQKLGILNQPKMILFTLQAMILQNCQIVWNQQNPDNQQTTKQYIMNVAKQLKKQWFPVLIRNRFSNIESKVKHYQINLAFNKNMQTKQRQFCFYCKDTSTYLSCTCGIIVCAQCFHIHLMNQLNTLVKE</sequence>
<gene>
    <name evidence="2" type="ORF">HINF_LOCUS18806</name>
    <name evidence="1" type="ORF">HINF_LOCUS4971</name>
    <name evidence="3" type="ORF">HINF_LOCUS64578</name>
    <name evidence="4" type="ORF">HINF_LOCUS68656</name>
</gene>
<proteinExistence type="predicted"/>
<evidence type="ECO:0000313" key="2">
    <source>
        <dbReference type="EMBL" id="CAI9931161.1"/>
    </source>
</evidence>
<organism evidence="2">
    <name type="scientific">Hexamita inflata</name>
    <dbReference type="NCBI Taxonomy" id="28002"/>
    <lineage>
        <taxon>Eukaryota</taxon>
        <taxon>Metamonada</taxon>
        <taxon>Diplomonadida</taxon>
        <taxon>Hexamitidae</taxon>
        <taxon>Hexamitinae</taxon>
        <taxon>Hexamita</taxon>
    </lineage>
</organism>
<dbReference type="EMBL" id="CATOUU010000128">
    <property type="protein sequence ID" value="CAI9917326.1"/>
    <property type="molecule type" value="Genomic_DNA"/>
</dbReference>
<dbReference type="EMBL" id="CAXDID020000415">
    <property type="protein sequence ID" value="CAL6089093.1"/>
    <property type="molecule type" value="Genomic_DNA"/>
</dbReference>
<dbReference type="EMBL" id="CATOUU010000472">
    <property type="protein sequence ID" value="CAI9931161.1"/>
    <property type="molecule type" value="Genomic_DNA"/>
</dbReference>
<evidence type="ECO:0000313" key="5">
    <source>
        <dbReference type="Proteomes" id="UP001642409"/>
    </source>
</evidence>